<dbReference type="KEGG" id="vg:80018792"/>
<sequence>MRGNTMNAYRVTASTGTEFLVMAHNDIDAGTKGKAILDDGANYLGDRIVKVSAL</sequence>
<name>A0A1C9EID6_9CAUD</name>
<accession>A0A1C9EID6</accession>
<dbReference type="EMBL" id="KX557288">
    <property type="protein sequence ID" value="AON97515.1"/>
    <property type="molecule type" value="Genomic_DNA"/>
</dbReference>
<proteinExistence type="predicted"/>
<gene>
    <name evidence="1" type="primary">95</name>
    <name evidence="1" type="ORF">SEA_CHEWYVIII_95</name>
</gene>
<evidence type="ECO:0000313" key="2">
    <source>
        <dbReference type="Proteomes" id="UP000221751"/>
    </source>
</evidence>
<dbReference type="GeneID" id="80018792"/>
<dbReference type="RefSeq" id="YP_010754212.1">
    <property type="nucleotide sequence ID" value="NC_073456.1"/>
</dbReference>
<dbReference type="Proteomes" id="UP000221751">
    <property type="component" value="Segment"/>
</dbReference>
<organism evidence="1 2">
    <name type="scientific">Rhodococcus phage ChewyVIII</name>
    <dbReference type="NCBI Taxonomy" id="1887657"/>
    <lineage>
        <taxon>Viruses</taxon>
        <taxon>Duplodnaviria</taxon>
        <taxon>Heunggongvirae</taxon>
        <taxon>Uroviricota</taxon>
        <taxon>Caudoviricetes</taxon>
        <taxon>Chewyvirus</taxon>
        <taxon>Chewyvirus chewyVIII</taxon>
    </lineage>
</organism>
<protein>
    <submittedName>
        <fullName evidence="1">Uncharacterized protein</fullName>
    </submittedName>
</protein>
<reference evidence="2" key="1">
    <citation type="submission" date="2016-07" db="EMBL/GenBank/DDBJ databases">
        <authorList>
            <person name="Florea S."/>
            <person name="Webb J.S."/>
            <person name="Jaromczyk J."/>
            <person name="Schardl C.L."/>
        </authorList>
    </citation>
    <scope>NUCLEOTIDE SEQUENCE [LARGE SCALE GENOMIC DNA]</scope>
</reference>
<keyword evidence="2" id="KW-1185">Reference proteome</keyword>
<evidence type="ECO:0000313" key="1">
    <source>
        <dbReference type="EMBL" id="AON97515.1"/>
    </source>
</evidence>